<gene>
    <name evidence="6" type="ORF">AKL02_017865</name>
</gene>
<keyword evidence="7" id="KW-1185">Reference proteome</keyword>
<sequence>MDRLDAMNVFTRIVEARSFTQVASDLGLPRSTLTDAIKRLEDRLGVSLLHRTTRVVRPTLDGEDFYRRCLSILSEMEDAESAFSGAKPKGKLRVHVHGILARHFLLPTLPDFLARFPDIEIQIGEGDRLVELVREGVDCVLRVGAPADSDLIIRKLTSLEEVTCASPAYLDRFGTPQTLTALDGHQMVGFRSTAAGTVLPLEFIQRGERKTVTLPTPVTVTSADTLVECARLGLGLIQKPRYSSADDLASGRLIEVLSNTPPPSSPVSILYPRARHQSPRVRAFIDWAERAFTAA</sequence>
<dbReference type="InterPro" id="IPR005119">
    <property type="entry name" value="LysR_subst-bd"/>
</dbReference>
<proteinExistence type="inferred from homology"/>
<accession>A0ABX6YXI2</accession>
<dbReference type="PANTHER" id="PTHR30537">
    <property type="entry name" value="HTH-TYPE TRANSCRIPTIONAL REGULATOR"/>
    <property type="match status" value="1"/>
</dbReference>
<dbReference type="InterPro" id="IPR058163">
    <property type="entry name" value="LysR-type_TF_proteobact-type"/>
</dbReference>
<organism evidence="6 7">
    <name type="scientific">Thioclava electrotropha</name>
    <dbReference type="NCBI Taxonomy" id="1549850"/>
    <lineage>
        <taxon>Bacteria</taxon>
        <taxon>Pseudomonadati</taxon>
        <taxon>Pseudomonadota</taxon>
        <taxon>Alphaproteobacteria</taxon>
        <taxon>Rhodobacterales</taxon>
        <taxon>Paracoccaceae</taxon>
        <taxon>Thioclava</taxon>
    </lineage>
</organism>
<dbReference type="Pfam" id="PF00126">
    <property type="entry name" value="HTH_1"/>
    <property type="match status" value="1"/>
</dbReference>
<dbReference type="PROSITE" id="PS50931">
    <property type="entry name" value="HTH_LYSR"/>
    <property type="match status" value="1"/>
</dbReference>
<dbReference type="SUPFAM" id="SSF46785">
    <property type="entry name" value="Winged helix' DNA-binding domain"/>
    <property type="match status" value="1"/>
</dbReference>
<dbReference type="Pfam" id="PF03466">
    <property type="entry name" value="LysR_substrate"/>
    <property type="match status" value="1"/>
</dbReference>
<dbReference type="CDD" id="cd08472">
    <property type="entry name" value="PBP2_CrgA_like_3"/>
    <property type="match status" value="1"/>
</dbReference>
<evidence type="ECO:0000256" key="2">
    <source>
        <dbReference type="ARBA" id="ARBA00023015"/>
    </source>
</evidence>
<evidence type="ECO:0000313" key="6">
    <source>
        <dbReference type="EMBL" id="QPZ92569.1"/>
    </source>
</evidence>
<dbReference type="Gene3D" id="3.40.190.290">
    <property type="match status" value="1"/>
</dbReference>
<dbReference type="Proteomes" id="UP000192422">
    <property type="component" value="Chromosome"/>
</dbReference>
<dbReference type="PANTHER" id="PTHR30537:SF72">
    <property type="entry name" value="LYSR FAMILY TRANSCRIPTIONAL REGULATOR"/>
    <property type="match status" value="1"/>
</dbReference>
<dbReference type="InterPro" id="IPR036388">
    <property type="entry name" value="WH-like_DNA-bd_sf"/>
</dbReference>
<feature type="domain" description="HTH lysR-type" evidence="5">
    <location>
        <begin position="1"/>
        <end position="59"/>
    </location>
</feature>
<dbReference type="RefSeq" id="WP_083078267.1">
    <property type="nucleotide sequence ID" value="NZ_CP053562.1"/>
</dbReference>
<keyword evidence="2" id="KW-0805">Transcription regulation</keyword>
<evidence type="ECO:0000256" key="3">
    <source>
        <dbReference type="ARBA" id="ARBA00023125"/>
    </source>
</evidence>
<protein>
    <submittedName>
        <fullName evidence="6">LysR family transcriptional regulator</fullName>
    </submittedName>
</protein>
<keyword evidence="4" id="KW-0804">Transcription</keyword>
<evidence type="ECO:0000259" key="5">
    <source>
        <dbReference type="PROSITE" id="PS50931"/>
    </source>
</evidence>
<comment type="similarity">
    <text evidence="1">Belongs to the LysR transcriptional regulatory family.</text>
</comment>
<reference evidence="6 7" key="1">
    <citation type="submission" date="2020-05" db="EMBL/GenBank/DDBJ databases">
        <title>Thioclava electrotropha strain Elox9 finished genome.</title>
        <authorList>
            <person name="Rowe A.R."/>
            <person name="Wilbanks E.G."/>
        </authorList>
    </citation>
    <scope>NUCLEOTIDE SEQUENCE [LARGE SCALE GENOMIC DNA]</scope>
    <source>
        <strain evidence="6 7">Elox9</strain>
    </source>
</reference>
<dbReference type="Gene3D" id="1.10.10.10">
    <property type="entry name" value="Winged helix-like DNA-binding domain superfamily/Winged helix DNA-binding domain"/>
    <property type="match status" value="1"/>
</dbReference>
<dbReference type="EMBL" id="CP053562">
    <property type="protein sequence ID" value="QPZ92569.1"/>
    <property type="molecule type" value="Genomic_DNA"/>
</dbReference>
<dbReference type="InterPro" id="IPR036390">
    <property type="entry name" value="WH_DNA-bd_sf"/>
</dbReference>
<name>A0ABX6YXI2_9RHOB</name>
<evidence type="ECO:0000313" key="7">
    <source>
        <dbReference type="Proteomes" id="UP000192422"/>
    </source>
</evidence>
<keyword evidence="3" id="KW-0238">DNA-binding</keyword>
<evidence type="ECO:0000256" key="4">
    <source>
        <dbReference type="ARBA" id="ARBA00023163"/>
    </source>
</evidence>
<dbReference type="InterPro" id="IPR000847">
    <property type="entry name" value="LysR_HTH_N"/>
</dbReference>
<evidence type="ECO:0000256" key="1">
    <source>
        <dbReference type="ARBA" id="ARBA00009437"/>
    </source>
</evidence>
<dbReference type="SUPFAM" id="SSF53850">
    <property type="entry name" value="Periplasmic binding protein-like II"/>
    <property type="match status" value="1"/>
</dbReference>